<gene>
    <name evidence="2" type="ORF">S06H3_20279</name>
</gene>
<keyword evidence="1" id="KW-0175">Coiled coil</keyword>
<protein>
    <submittedName>
        <fullName evidence="2">Uncharacterized protein</fullName>
    </submittedName>
</protein>
<feature type="coiled-coil region" evidence="1">
    <location>
        <begin position="34"/>
        <end position="68"/>
    </location>
</feature>
<dbReference type="EMBL" id="BARV01010487">
    <property type="protein sequence ID" value="GAI12910.1"/>
    <property type="molecule type" value="Genomic_DNA"/>
</dbReference>
<comment type="caution">
    <text evidence="2">The sequence shown here is derived from an EMBL/GenBank/DDBJ whole genome shotgun (WGS) entry which is preliminary data.</text>
</comment>
<proteinExistence type="predicted"/>
<reference evidence="2" key="1">
    <citation type="journal article" date="2014" name="Front. Microbiol.">
        <title>High frequency of phylogenetically diverse reductive dehalogenase-homologous genes in deep subseafloor sedimentary metagenomes.</title>
        <authorList>
            <person name="Kawai M."/>
            <person name="Futagami T."/>
            <person name="Toyoda A."/>
            <person name="Takaki Y."/>
            <person name="Nishi S."/>
            <person name="Hori S."/>
            <person name="Arai W."/>
            <person name="Tsubouchi T."/>
            <person name="Morono Y."/>
            <person name="Uchiyama I."/>
            <person name="Ito T."/>
            <person name="Fujiyama A."/>
            <person name="Inagaki F."/>
            <person name="Takami H."/>
        </authorList>
    </citation>
    <scope>NUCLEOTIDE SEQUENCE</scope>
    <source>
        <strain evidence="2">Expedition CK06-06</strain>
    </source>
</reference>
<dbReference type="AlphaFoldDB" id="X1MDZ8"/>
<feature type="non-terminal residue" evidence="2">
    <location>
        <position position="1"/>
    </location>
</feature>
<name>X1MDZ8_9ZZZZ</name>
<evidence type="ECO:0000313" key="2">
    <source>
        <dbReference type="EMBL" id="GAI12910.1"/>
    </source>
</evidence>
<sequence>ELKQNLADAHHNIEVHASTILGLQHERLQFENTIYGLERTIKDLEWDKRELQDNNSRLANEIHTKDQEIYNLQTTNRDLQHKVDTANSAFISALV</sequence>
<accession>X1MDZ8</accession>
<organism evidence="2">
    <name type="scientific">marine sediment metagenome</name>
    <dbReference type="NCBI Taxonomy" id="412755"/>
    <lineage>
        <taxon>unclassified sequences</taxon>
        <taxon>metagenomes</taxon>
        <taxon>ecological metagenomes</taxon>
    </lineage>
</organism>
<evidence type="ECO:0000256" key="1">
    <source>
        <dbReference type="SAM" id="Coils"/>
    </source>
</evidence>